<dbReference type="InterPro" id="IPR036866">
    <property type="entry name" value="RibonucZ/Hydroxyglut_hydro"/>
</dbReference>
<organism evidence="3 4">
    <name type="scientific">Pseudochryseolinea flava</name>
    <dbReference type="NCBI Taxonomy" id="2059302"/>
    <lineage>
        <taxon>Bacteria</taxon>
        <taxon>Pseudomonadati</taxon>
        <taxon>Bacteroidota</taxon>
        <taxon>Cytophagia</taxon>
        <taxon>Cytophagales</taxon>
        <taxon>Fulvivirgaceae</taxon>
        <taxon>Pseudochryseolinea</taxon>
    </lineage>
</organism>
<dbReference type="RefSeq" id="WP_112747270.1">
    <property type="nucleotide sequence ID" value="NZ_QMFY01000005.1"/>
</dbReference>
<evidence type="ECO:0000313" key="4">
    <source>
        <dbReference type="Proteomes" id="UP000251889"/>
    </source>
</evidence>
<proteinExistence type="predicted"/>
<dbReference type="Proteomes" id="UP000251889">
    <property type="component" value="Unassembled WGS sequence"/>
</dbReference>
<feature type="domain" description="Metallo-beta-lactamase" evidence="2">
    <location>
        <begin position="55"/>
        <end position="245"/>
    </location>
</feature>
<dbReference type="Gene3D" id="3.60.15.10">
    <property type="entry name" value="Ribonuclease Z/Hydroxyacylglutathione hydrolase-like"/>
    <property type="match status" value="1"/>
</dbReference>
<dbReference type="OrthoDB" id="9802248at2"/>
<gene>
    <name evidence="3" type="primary">bla</name>
    <name evidence="3" type="ORF">DQQ10_11340</name>
</gene>
<dbReference type="SMART" id="SM00849">
    <property type="entry name" value="Lactamase_B"/>
    <property type="match status" value="1"/>
</dbReference>
<feature type="chain" id="PRO_5016776158" evidence="1">
    <location>
        <begin position="24"/>
        <end position="292"/>
    </location>
</feature>
<reference evidence="3 4" key="1">
    <citation type="submission" date="2018-06" db="EMBL/GenBank/DDBJ databases">
        <title>Chryseolinea flavus sp. nov., a member of the phylum Bacteroidetes isolated from soil.</title>
        <authorList>
            <person name="Li Y."/>
            <person name="Wang J."/>
        </authorList>
    </citation>
    <scope>NUCLEOTIDE SEQUENCE [LARGE SCALE GENOMIC DNA]</scope>
    <source>
        <strain evidence="3 4">SDU1-6</strain>
    </source>
</reference>
<evidence type="ECO:0000259" key="2">
    <source>
        <dbReference type="SMART" id="SM00849"/>
    </source>
</evidence>
<dbReference type="NCBIfam" id="NF012229">
    <property type="entry name" value="bla_class_B_core"/>
    <property type="match status" value="1"/>
</dbReference>
<dbReference type="EMBL" id="QMFY01000005">
    <property type="protein sequence ID" value="RAW01115.1"/>
    <property type="molecule type" value="Genomic_DNA"/>
</dbReference>
<dbReference type="Pfam" id="PF00753">
    <property type="entry name" value="Lactamase_B"/>
    <property type="match status" value="1"/>
</dbReference>
<comment type="caution">
    <text evidence="3">The sequence shown here is derived from an EMBL/GenBank/DDBJ whole genome shotgun (WGS) entry which is preliminary data.</text>
</comment>
<dbReference type="InterPro" id="IPR050855">
    <property type="entry name" value="NDM-1-like"/>
</dbReference>
<name>A0A364Y2M2_9BACT</name>
<keyword evidence="4" id="KW-1185">Reference proteome</keyword>
<dbReference type="PANTHER" id="PTHR42951:SF17">
    <property type="entry name" value="METALLO-BETA-LACTAMASE DOMAIN-CONTAINING PROTEIN"/>
    <property type="match status" value="1"/>
</dbReference>
<dbReference type="AlphaFoldDB" id="A0A364Y2M2"/>
<accession>A0A364Y2M2</accession>
<dbReference type="PANTHER" id="PTHR42951">
    <property type="entry name" value="METALLO-BETA-LACTAMASE DOMAIN-CONTAINING"/>
    <property type="match status" value="1"/>
</dbReference>
<keyword evidence="1" id="KW-0732">Signal</keyword>
<sequence length="292" mass="32614">MSRFRLCLLGTYLSLALTLPTFAQNGISLYADSSWTKPYEPFRIAGDVYYVGTYDLACYLITTSEGNVLINTGMPSSVAMIRKSIETLGFKFSDLKILLTTQAHYDHMGAMAEIRKLTNAKMMVHQGDSSVTADGGNSDFLFGGKGAMYPPVPVDRVLKDKETITLGGTKILVLHHPGHTKGATSYLVETKDSKRSWKVLIANMPSILEQTRIFGMPTYPNVGKDYAYTLKSLKSLQFDLWVASHASQFNLHEKRKEGDTYNPSVFGNLKEYDAAVKGYQGDYDKRIKEEKR</sequence>
<evidence type="ECO:0000256" key="1">
    <source>
        <dbReference type="SAM" id="SignalP"/>
    </source>
</evidence>
<protein>
    <submittedName>
        <fullName evidence="3">Subclass B3 metallo-beta-lactamase</fullName>
    </submittedName>
</protein>
<dbReference type="InterPro" id="IPR001279">
    <property type="entry name" value="Metallo-B-lactamas"/>
</dbReference>
<feature type="signal peptide" evidence="1">
    <location>
        <begin position="1"/>
        <end position="23"/>
    </location>
</feature>
<evidence type="ECO:0000313" key="3">
    <source>
        <dbReference type="EMBL" id="RAW01115.1"/>
    </source>
</evidence>
<dbReference type="NCBIfam" id="NF033105">
    <property type="entry name" value="bla_subclass_B3"/>
    <property type="match status" value="1"/>
</dbReference>
<dbReference type="SUPFAM" id="SSF56281">
    <property type="entry name" value="Metallo-hydrolase/oxidoreductase"/>
    <property type="match status" value="1"/>
</dbReference>